<dbReference type="InterPro" id="IPR036956">
    <property type="entry name" value="Impact_N_sf"/>
</dbReference>
<dbReference type="Pfam" id="PF01205">
    <property type="entry name" value="Impact_N"/>
    <property type="match status" value="1"/>
</dbReference>
<reference evidence="4 5" key="1">
    <citation type="submission" date="2014-06" db="EMBL/GenBank/DDBJ databases">
        <title>Whole Genome Sequences of Three Symbiotic Endozoicomonas Bacteria.</title>
        <authorList>
            <person name="Neave M.J."/>
            <person name="Apprill A."/>
            <person name="Voolstra C.R."/>
        </authorList>
    </citation>
    <scope>NUCLEOTIDE SEQUENCE [LARGE SCALE GENOMIC DNA]</scope>
    <source>
        <strain evidence="4 5">LMG 24815</strain>
    </source>
</reference>
<feature type="domain" description="UPF0029" evidence="3">
    <location>
        <begin position="146"/>
        <end position="201"/>
    </location>
</feature>
<accession>A0A081N5J8</accession>
<dbReference type="RefSeq" id="WP_051790079.1">
    <property type="nucleotide sequence ID" value="NZ_JOKG01000003.1"/>
</dbReference>
<dbReference type="PANTHER" id="PTHR16301:SF20">
    <property type="entry name" value="IMPACT FAMILY MEMBER YIGZ"/>
    <property type="match status" value="1"/>
</dbReference>
<dbReference type="SUPFAM" id="SSF54980">
    <property type="entry name" value="EF-G C-terminal domain-like"/>
    <property type="match status" value="1"/>
</dbReference>
<dbReference type="InterPro" id="IPR023582">
    <property type="entry name" value="Impact"/>
</dbReference>
<dbReference type="NCBIfam" id="TIGR00257">
    <property type="entry name" value="IMPACT_YIGZ"/>
    <property type="match status" value="1"/>
</dbReference>
<dbReference type="Pfam" id="PF09186">
    <property type="entry name" value="DUF1949"/>
    <property type="match status" value="1"/>
</dbReference>
<protein>
    <recommendedName>
        <fullName evidence="6">YigZ family protein</fullName>
    </recommendedName>
</protein>
<dbReference type="InterPro" id="IPR020569">
    <property type="entry name" value="UPF0029_Impact_CS"/>
</dbReference>
<dbReference type="SUPFAM" id="SSF54211">
    <property type="entry name" value="Ribosomal protein S5 domain 2-like"/>
    <property type="match status" value="1"/>
</dbReference>
<organism evidence="4 5">
    <name type="scientific">Endozoicomonas montiporae</name>
    <dbReference type="NCBI Taxonomy" id="1027273"/>
    <lineage>
        <taxon>Bacteria</taxon>
        <taxon>Pseudomonadati</taxon>
        <taxon>Pseudomonadota</taxon>
        <taxon>Gammaproteobacteria</taxon>
        <taxon>Oceanospirillales</taxon>
        <taxon>Endozoicomonadaceae</taxon>
        <taxon>Endozoicomonas</taxon>
    </lineage>
</organism>
<evidence type="ECO:0008006" key="6">
    <source>
        <dbReference type="Google" id="ProtNLM"/>
    </source>
</evidence>
<evidence type="ECO:0000313" key="5">
    <source>
        <dbReference type="Proteomes" id="UP000028006"/>
    </source>
</evidence>
<keyword evidence="5" id="KW-1185">Reference proteome</keyword>
<evidence type="ECO:0000256" key="1">
    <source>
        <dbReference type="ARBA" id="ARBA00007665"/>
    </source>
</evidence>
<dbReference type="GO" id="GO:0032561">
    <property type="term" value="F:guanyl ribonucleotide binding"/>
    <property type="evidence" value="ECO:0007669"/>
    <property type="project" value="UniProtKB-ARBA"/>
</dbReference>
<dbReference type="PANTHER" id="PTHR16301">
    <property type="entry name" value="IMPACT-RELATED"/>
    <property type="match status" value="1"/>
</dbReference>
<sequence length="209" mass="22582">MSQDYAVPALAVGDFIEVETEIKRSRFICFLARITSRNEALMFQSSLKQRFPDASHHCLAFIAGPPEGNTVVGFDDDGEPGGTAGKPMLNVLQHKGIGELCAVVVRYFGGIKLGAGGLVRAYGASVQAACDELPVEQRVAMKTGIVTIDYASEQVVRHLLEGFKGEVVSHAYSEAVNLEVSLPEVEHQSFGLRVSEASKGQAIIRWSDE</sequence>
<dbReference type="Proteomes" id="UP000028006">
    <property type="component" value="Unassembled WGS sequence"/>
</dbReference>
<dbReference type="InterPro" id="IPR015796">
    <property type="entry name" value="Impact_YigZ-like"/>
</dbReference>
<dbReference type="GO" id="GO:0017111">
    <property type="term" value="F:ribonucleoside triphosphate phosphatase activity"/>
    <property type="evidence" value="ECO:0007669"/>
    <property type="project" value="UniProtKB-ARBA"/>
</dbReference>
<dbReference type="InterPro" id="IPR001498">
    <property type="entry name" value="Impact_N"/>
</dbReference>
<gene>
    <name evidence="4" type="ORF">GZ77_15605</name>
</gene>
<dbReference type="InterPro" id="IPR015269">
    <property type="entry name" value="UPF0029_Impact_C"/>
</dbReference>
<proteinExistence type="inferred from homology"/>
<dbReference type="GO" id="GO:0006446">
    <property type="term" value="P:regulation of translational initiation"/>
    <property type="evidence" value="ECO:0007669"/>
    <property type="project" value="TreeGrafter"/>
</dbReference>
<name>A0A081N5J8_9GAMM</name>
<evidence type="ECO:0000313" key="4">
    <source>
        <dbReference type="EMBL" id="KEQ13721.1"/>
    </source>
</evidence>
<dbReference type="Gene3D" id="3.30.230.30">
    <property type="entry name" value="Impact, N-terminal domain"/>
    <property type="match status" value="1"/>
</dbReference>
<comment type="similarity">
    <text evidence="1">Belongs to the IMPACT family.</text>
</comment>
<dbReference type="InterPro" id="IPR035647">
    <property type="entry name" value="EFG_III/V"/>
</dbReference>
<dbReference type="eggNOG" id="COG1739">
    <property type="taxonomic scope" value="Bacteria"/>
</dbReference>
<comment type="caution">
    <text evidence="4">The sequence shown here is derived from an EMBL/GenBank/DDBJ whole genome shotgun (WGS) entry which is preliminary data.</text>
</comment>
<dbReference type="InterPro" id="IPR020568">
    <property type="entry name" value="Ribosomal_Su5_D2-typ_SF"/>
</dbReference>
<dbReference type="EMBL" id="JOKG01000003">
    <property type="protein sequence ID" value="KEQ13721.1"/>
    <property type="molecule type" value="Genomic_DNA"/>
</dbReference>
<feature type="domain" description="Impact N-terminal" evidence="2">
    <location>
        <begin position="23"/>
        <end position="129"/>
    </location>
</feature>
<dbReference type="GO" id="GO:0043168">
    <property type="term" value="F:anion binding"/>
    <property type="evidence" value="ECO:0007669"/>
    <property type="project" value="UniProtKB-ARBA"/>
</dbReference>
<dbReference type="AlphaFoldDB" id="A0A081N5J8"/>
<dbReference type="PROSITE" id="PS00910">
    <property type="entry name" value="UPF0029"/>
    <property type="match status" value="1"/>
</dbReference>
<dbReference type="Gene3D" id="3.30.70.240">
    <property type="match status" value="1"/>
</dbReference>
<evidence type="ECO:0000259" key="3">
    <source>
        <dbReference type="Pfam" id="PF09186"/>
    </source>
</evidence>
<dbReference type="GO" id="GO:0005737">
    <property type="term" value="C:cytoplasm"/>
    <property type="evidence" value="ECO:0007669"/>
    <property type="project" value="TreeGrafter"/>
</dbReference>
<evidence type="ECO:0000259" key="2">
    <source>
        <dbReference type="Pfam" id="PF01205"/>
    </source>
</evidence>